<reference evidence="1" key="1">
    <citation type="journal article" date="2014" name="Int. J. Syst. Evol. Microbiol.">
        <title>Complete genome sequence of Corynebacterium casei LMG S-19264T (=DSM 44701T), isolated from a smear-ripened cheese.</title>
        <authorList>
            <consortium name="US DOE Joint Genome Institute (JGI-PGF)"/>
            <person name="Walter F."/>
            <person name="Albersmeier A."/>
            <person name="Kalinowski J."/>
            <person name="Ruckert C."/>
        </authorList>
    </citation>
    <scope>NUCLEOTIDE SEQUENCE</scope>
    <source>
        <strain evidence="1">CGMCC 1.16548</strain>
    </source>
</reference>
<dbReference type="SUPFAM" id="SSF159888">
    <property type="entry name" value="YdhG-like"/>
    <property type="match status" value="1"/>
</dbReference>
<dbReference type="EMBL" id="BNAI01000001">
    <property type="protein sequence ID" value="GHF09859.1"/>
    <property type="molecule type" value="Genomic_DNA"/>
</dbReference>
<dbReference type="Proteomes" id="UP000617531">
    <property type="component" value="Unassembled WGS sequence"/>
</dbReference>
<name>A0A8J3GP65_9MICO</name>
<dbReference type="RefSeq" id="WP_191282104.1">
    <property type="nucleotide sequence ID" value="NZ_BNAI01000001.1"/>
</dbReference>
<accession>A0A8J3GP65</accession>
<proteinExistence type="predicted"/>
<dbReference type="AlphaFoldDB" id="A0A8J3GP65"/>
<evidence type="ECO:0000313" key="1">
    <source>
        <dbReference type="EMBL" id="GHF09859.1"/>
    </source>
</evidence>
<reference evidence="1" key="2">
    <citation type="submission" date="2020-09" db="EMBL/GenBank/DDBJ databases">
        <authorList>
            <person name="Sun Q."/>
            <person name="Zhou Y."/>
        </authorList>
    </citation>
    <scope>NUCLEOTIDE SEQUENCE</scope>
    <source>
        <strain evidence="1">CGMCC 1.16548</strain>
    </source>
</reference>
<comment type="caution">
    <text evidence="1">The sequence shown here is derived from an EMBL/GenBank/DDBJ whole genome shotgun (WGS) entry which is preliminary data.</text>
</comment>
<protein>
    <recommendedName>
        <fullName evidence="3">DUF1801 domain-containing protein</fullName>
    </recommendedName>
</protein>
<sequence>MAEKTTSDGLTADERAAVKERAAELRAQSKAADKRAAGTKAVRDAIEKLAGSDREIAEKFYALVTEHAPHLVPKTYYGMPGFANADDKILVFMQPASKFKVRYATIGFEQPATLDDTTMWPVAWGISAFTAADEKAFLATLKKAAG</sequence>
<evidence type="ECO:0000313" key="2">
    <source>
        <dbReference type="Proteomes" id="UP000617531"/>
    </source>
</evidence>
<evidence type="ECO:0008006" key="3">
    <source>
        <dbReference type="Google" id="ProtNLM"/>
    </source>
</evidence>
<organism evidence="1 2">
    <name type="scientific">Pseudolysinimonas yzui</name>
    <dbReference type="NCBI Taxonomy" id="2708254"/>
    <lineage>
        <taxon>Bacteria</taxon>
        <taxon>Bacillati</taxon>
        <taxon>Actinomycetota</taxon>
        <taxon>Actinomycetes</taxon>
        <taxon>Micrococcales</taxon>
        <taxon>Microbacteriaceae</taxon>
        <taxon>Pseudolysinimonas</taxon>
    </lineage>
</organism>
<keyword evidence="2" id="KW-1185">Reference proteome</keyword>
<gene>
    <name evidence="1" type="ORF">GCM10011600_08660</name>
</gene>